<name>D4BK72_9ENTR</name>
<dbReference type="AlphaFoldDB" id="D4BK72"/>
<gene>
    <name evidence="1" type="ORF">CIT292_10688</name>
</gene>
<protein>
    <submittedName>
        <fullName evidence="1">Uncharacterized protein</fullName>
    </submittedName>
</protein>
<reference evidence="1 2" key="1">
    <citation type="submission" date="2010-02" db="EMBL/GenBank/DDBJ databases">
        <authorList>
            <person name="Weinstock G."/>
            <person name="Sodergren E."/>
            <person name="Clifton S."/>
            <person name="Fulton L."/>
            <person name="Fulton B."/>
            <person name="Courtney L."/>
            <person name="Fronick C."/>
            <person name="Harrison M."/>
            <person name="Strong C."/>
            <person name="Farmer C."/>
            <person name="Delahaunty K."/>
            <person name="Markovic C."/>
            <person name="Hall O."/>
            <person name="Minx P."/>
            <person name="Tomlinson C."/>
            <person name="Mitreva M."/>
            <person name="Nelson J."/>
            <person name="Hou S."/>
            <person name="Wollam A."/>
            <person name="Pepin K.H."/>
            <person name="Johnson M."/>
            <person name="Bhonagiri V."/>
            <person name="Zhang X."/>
            <person name="Suruliraj S."/>
            <person name="Warren W."/>
            <person name="Chinwalla A."/>
            <person name="Mardis E.R."/>
            <person name="Wilson R.K."/>
        </authorList>
    </citation>
    <scope>NUCLEOTIDE SEQUENCE [LARGE SCALE GENOMIC DNA]</scope>
    <source>
        <strain evidence="1 2">ATCC 29220</strain>
    </source>
</reference>
<dbReference type="HOGENOM" id="CLU_1692385_0_0_6"/>
<comment type="caution">
    <text evidence="1">The sequence shown here is derived from an EMBL/GenBank/DDBJ whole genome shotgun (WGS) entry which is preliminary data.</text>
</comment>
<proteinExistence type="predicted"/>
<accession>D4BK72</accession>
<dbReference type="Proteomes" id="UP000003880">
    <property type="component" value="Unassembled WGS sequence"/>
</dbReference>
<evidence type="ECO:0000313" key="2">
    <source>
        <dbReference type="Proteomes" id="UP000003880"/>
    </source>
</evidence>
<dbReference type="EMBL" id="ABWL02000026">
    <property type="protein sequence ID" value="EFE05715.1"/>
    <property type="molecule type" value="Genomic_DNA"/>
</dbReference>
<sequence>MTTVNTMQGFVMRGLQTQLQPNFITQIFILAQQVKHRIRHAVGARPNAQPDDTGLTDRLLIHRTQHLHFGEGAGIGLEIGQIAFRAIDQMRLMRKLLGNRMVLLRFIGKRSDVTESTSATSDGAIAIWTAKPAVQREFMNFLPITARKIPTKHID</sequence>
<evidence type="ECO:0000313" key="1">
    <source>
        <dbReference type="EMBL" id="EFE05715.1"/>
    </source>
</evidence>
<organism evidence="1 2">
    <name type="scientific">Citrobacter youngae ATCC 29220</name>
    <dbReference type="NCBI Taxonomy" id="500640"/>
    <lineage>
        <taxon>Bacteria</taxon>
        <taxon>Pseudomonadati</taxon>
        <taxon>Pseudomonadota</taxon>
        <taxon>Gammaproteobacteria</taxon>
        <taxon>Enterobacterales</taxon>
        <taxon>Enterobacteriaceae</taxon>
        <taxon>Citrobacter</taxon>
        <taxon>Citrobacter freundii complex</taxon>
    </lineage>
</organism>